<organism evidence="3 4">
    <name type="scientific">Camellia sinensis var. sinensis</name>
    <name type="common">China tea</name>
    <dbReference type="NCBI Taxonomy" id="542762"/>
    <lineage>
        <taxon>Eukaryota</taxon>
        <taxon>Viridiplantae</taxon>
        <taxon>Streptophyta</taxon>
        <taxon>Embryophyta</taxon>
        <taxon>Tracheophyta</taxon>
        <taxon>Spermatophyta</taxon>
        <taxon>Magnoliopsida</taxon>
        <taxon>eudicotyledons</taxon>
        <taxon>Gunneridae</taxon>
        <taxon>Pentapetalae</taxon>
        <taxon>asterids</taxon>
        <taxon>Ericales</taxon>
        <taxon>Theaceae</taxon>
        <taxon>Camellia</taxon>
    </lineage>
</organism>
<dbReference type="InterPro" id="IPR019141">
    <property type="entry name" value="DUF2045"/>
</dbReference>
<feature type="compositionally biased region" description="Polar residues" evidence="1">
    <location>
        <begin position="448"/>
        <end position="461"/>
    </location>
</feature>
<feature type="compositionally biased region" description="Basic residues" evidence="1">
    <location>
        <begin position="481"/>
        <end position="511"/>
    </location>
</feature>
<dbReference type="EMBL" id="SDRB02011827">
    <property type="protein sequence ID" value="THF99906.1"/>
    <property type="molecule type" value="Genomic_DNA"/>
</dbReference>
<keyword evidence="2" id="KW-0472">Membrane</keyword>
<proteinExistence type="predicted"/>
<keyword evidence="2" id="KW-1133">Transmembrane helix</keyword>
<dbReference type="PANTHER" id="PTHR21477">
    <property type="entry name" value="ZGC:172139"/>
    <property type="match status" value="1"/>
</dbReference>
<evidence type="ECO:0008006" key="5">
    <source>
        <dbReference type="Google" id="ProtNLM"/>
    </source>
</evidence>
<dbReference type="AlphaFoldDB" id="A0A4V3WK91"/>
<comment type="caution">
    <text evidence="3">The sequence shown here is derived from an EMBL/GenBank/DDBJ whole genome shotgun (WGS) entry which is preliminary data.</text>
</comment>
<evidence type="ECO:0000313" key="4">
    <source>
        <dbReference type="Proteomes" id="UP000306102"/>
    </source>
</evidence>
<accession>A0A4V3WK91</accession>
<keyword evidence="4" id="KW-1185">Reference proteome</keyword>
<dbReference type="PANTHER" id="PTHR21477:SF31">
    <property type="entry name" value="PROTEIN PHLOEM PROTEIN 2-LIKE A10-LIKE"/>
    <property type="match status" value="1"/>
</dbReference>
<sequence length="540" mass="59801">MDLQLVKKGFDYTQKRRKWILLLAALGFTGYGVCKVYHSPSMVKKRKKLLKLLGVLISVAEAVSDSAEAIGVVSKDLKEFVQSDSDKIPNSLRQISKITLSEEFSESVVRVTSALTVGILRGYGSESRKDDGMSANSSFLDQVLDKLFSTSGSGFASTVVGSFARNMVVAFYSDAEPSWGSNAKNSTSLDHNDSELNSAPKWVNAICDEKFRELIGDCIQQFVSTAVAVYLDKTMNVNPYDELFSGLTNPKHERKMKDMLGSICNGGLETLIKTSNQVLTGANSNSSYSYSAIDDFDSRTTFNEELLGQEPPSTDPKARKSFYENEDHGWVNKMSSTLAVPSNRKLVLDLSGRVTCETVRSFLEFLLEKLWDGMRSSLNVVHEIVVDRGLEVAEKAAFDEAEKKREEEKEASSFSCTGFWLYNCFIFAKANELVLAQQGQTKERQSKAKASQGQHIQTQGNPRPPQGQGNARPPQGQGQKTKLRKFKATKVKASKGHHKVKATKGKTTKGKAKVEQQEARSLGTNPNGFLERIINQYCYD</sequence>
<feature type="region of interest" description="Disordered" evidence="1">
    <location>
        <begin position="444"/>
        <end position="520"/>
    </location>
</feature>
<dbReference type="Proteomes" id="UP000306102">
    <property type="component" value="Unassembled WGS sequence"/>
</dbReference>
<feature type="transmembrane region" description="Helical" evidence="2">
    <location>
        <begin position="20"/>
        <end position="38"/>
    </location>
</feature>
<name>A0A4V3WK91_CAMSN</name>
<evidence type="ECO:0000256" key="2">
    <source>
        <dbReference type="SAM" id="Phobius"/>
    </source>
</evidence>
<reference evidence="3 4" key="1">
    <citation type="journal article" date="2018" name="Proc. Natl. Acad. Sci. U.S.A.">
        <title>Draft genome sequence of Camellia sinensis var. sinensis provides insights into the evolution of the tea genome and tea quality.</title>
        <authorList>
            <person name="Wei C."/>
            <person name="Yang H."/>
            <person name="Wang S."/>
            <person name="Zhao J."/>
            <person name="Liu C."/>
            <person name="Gao L."/>
            <person name="Xia E."/>
            <person name="Lu Y."/>
            <person name="Tai Y."/>
            <person name="She G."/>
            <person name="Sun J."/>
            <person name="Cao H."/>
            <person name="Tong W."/>
            <person name="Gao Q."/>
            <person name="Li Y."/>
            <person name="Deng W."/>
            <person name="Jiang X."/>
            <person name="Wang W."/>
            <person name="Chen Q."/>
            <person name="Zhang S."/>
            <person name="Li H."/>
            <person name="Wu J."/>
            <person name="Wang P."/>
            <person name="Li P."/>
            <person name="Shi C."/>
            <person name="Zheng F."/>
            <person name="Jian J."/>
            <person name="Huang B."/>
            <person name="Shan D."/>
            <person name="Shi M."/>
            <person name="Fang C."/>
            <person name="Yue Y."/>
            <person name="Li F."/>
            <person name="Li D."/>
            <person name="Wei S."/>
            <person name="Han B."/>
            <person name="Jiang C."/>
            <person name="Yin Y."/>
            <person name="Xia T."/>
            <person name="Zhang Z."/>
            <person name="Bennetzen J.L."/>
            <person name="Zhao S."/>
            <person name="Wan X."/>
        </authorList>
    </citation>
    <scope>NUCLEOTIDE SEQUENCE [LARGE SCALE GENOMIC DNA]</scope>
    <source>
        <strain evidence="4">cv. Shuchazao</strain>
        <tissue evidence="3">Leaf</tissue>
    </source>
</reference>
<gene>
    <name evidence="3" type="ORF">TEA_024921</name>
</gene>
<evidence type="ECO:0000256" key="1">
    <source>
        <dbReference type="SAM" id="MobiDB-lite"/>
    </source>
</evidence>
<protein>
    <recommendedName>
        <fullName evidence="5">Protein PHLOEM PROTEIN 2-LIKE A10</fullName>
    </recommendedName>
</protein>
<evidence type="ECO:0000313" key="3">
    <source>
        <dbReference type="EMBL" id="THF99906.1"/>
    </source>
</evidence>
<keyword evidence="2" id="KW-0812">Transmembrane</keyword>